<accession>A0A438FV62</accession>
<evidence type="ECO:0000256" key="9">
    <source>
        <dbReference type="SAM" id="Phobius"/>
    </source>
</evidence>
<evidence type="ECO:0000256" key="6">
    <source>
        <dbReference type="ARBA" id="ARBA00023065"/>
    </source>
</evidence>
<dbReference type="Pfam" id="PF11744">
    <property type="entry name" value="ALMT"/>
    <property type="match status" value="1"/>
</dbReference>
<comment type="similarity">
    <text evidence="2">Belongs to the aromatic acid exporter (TC 2.A.85) family.</text>
</comment>
<reference evidence="10 11" key="1">
    <citation type="journal article" date="2018" name="PLoS Genet.">
        <title>Population sequencing reveals clonal diversity and ancestral inbreeding in the grapevine cultivar Chardonnay.</title>
        <authorList>
            <person name="Roach M.J."/>
            <person name="Johnson D.L."/>
            <person name="Bohlmann J."/>
            <person name="van Vuuren H.J."/>
            <person name="Jones S.J."/>
            <person name="Pretorius I.S."/>
            <person name="Schmidt S.A."/>
            <person name="Borneman A.R."/>
        </authorList>
    </citation>
    <scope>NUCLEOTIDE SEQUENCE [LARGE SCALE GENOMIC DNA]</scope>
    <source>
        <strain evidence="11">cv. Chardonnay</strain>
        <tissue evidence="10">Leaf</tissue>
    </source>
</reference>
<evidence type="ECO:0000256" key="4">
    <source>
        <dbReference type="ARBA" id="ARBA00022692"/>
    </source>
</evidence>
<evidence type="ECO:0000256" key="5">
    <source>
        <dbReference type="ARBA" id="ARBA00022989"/>
    </source>
</evidence>
<comment type="subcellular location">
    <subcellularLocation>
        <location evidence="1">Membrane</location>
        <topology evidence="1">Multi-pass membrane protein</topology>
    </subcellularLocation>
</comment>
<comment type="caution">
    <text evidence="10">The sequence shown here is derived from an EMBL/GenBank/DDBJ whole genome shotgun (WGS) entry which is preliminary data.</text>
</comment>
<evidence type="ECO:0000256" key="1">
    <source>
        <dbReference type="ARBA" id="ARBA00004141"/>
    </source>
</evidence>
<dbReference type="Proteomes" id="UP000288805">
    <property type="component" value="Unassembled WGS sequence"/>
</dbReference>
<feature type="transmembrane region" description="Helical" evidence="9">
    <location>
        <begin position="62"/>
        <end position="84"/>
    </location>
</feature>
<evidence type="ECO:0000313" key="11">
    <source>
        <dbReference type="Proteomes" id="UP000288805"/>
    </source>
</evidence>
<dbReference type="PANTHER" id="PTHR31086">
    <property type="entry name" value="ALUMINUM-ACTIVATED MALATE TRANSPORTER 10"/>
    <property type="match status" value="1"/>
</dbReference>
<organism evidence="10 11">
    <name type="scientific">Vitis vinifera</name>
    <name type="common">Grape</name>
    <dbReference type="NCBI Taxonomy" id="29760"/>
    <lineage>
        <taxon>Eukaryota</taxon>
        <taxon>Viridiplantae</taxon>
        <taxon>Streptophyta</taxon>
        <taxon>Embryophyta</taxon>
        <taxon>Tracheophyta</taxon>
        <taxon>Spermatophyta</taxon>
        <taxon>Magnoliopsida</taxon>
        <taxon>eudicotyledons</taxon>
        <taxon>Gunneridae</taxon>
        <taxon>Pentapetalae</taxon>
        <taxon>rosids</taxon>
        <taxon>Vitales</taxon>
        <taxon>Vitaceae</taxon>
        <taxon>Viteae</taxon>
        <taxon>Vitis</taxon>
    </lineage>
</organism>
<gene>
    <name evidence="10" type="primary">ALMT8_12</name>
    <name evidence="10" type="ORF">CK203_055586</name>
</gene>
<sequence>MSSMRQPKQYPPVNTTKLYKDGQYLKAKVDGGFGRDVLEFLLKGDVVAYRTMATRFGICNGLSSTILIGSATAVFVSIGIYPMWAGDDLYNLVAGNVEKLGNFLKRFSGKYFRVSGDGESKDSKTILQGYKSILTSKITEDSLTNFAKWEPGHGCFRFRRP</sequence>
<dbReference type="EMBL" id="QGNW01000730">
    <property type="protein sequence ID" value="RVW63839.1"/>
    <property type="molecule type" value="Genomic_DNA"/>
</dbReference>
<evidence type="ECO:0000256" key="8">
    <source>
        <dbReference type="ARBA" id="ARBA00023303"/>
    </source>
</evidence>
<evidence type="ECO:0000256" key="3">
    <source>
        <dbReference type="ARBA" id="ARBA00022448"/>
    </source>
</evidence>
<proteinExistence type="inferred from homology"/>
<dbReference type="GO" id="GO:0034220">
    <property type="term" value="P:monoatomic ion transmembrane transport"/>
    <property type="evidence" value="ECO:0007669"/>
    <property type="project" value="UniProtKB-KW"/>
</dbReference>
<evidence type="ECO:0000256" key="2">
    <source>
        <dbReference type="ARBA" id="ARBA00007079"/>
    </source>
</evidence>
<keyword evidence="4 9" id="KW-0812">Transmembrane</keyword>
<evidence type="ECO:0000313" key="10">
    <source>
        <dbReference type="EMBL" id="RVW63839.1"/>
    </source>
</evidence>
<evidence type="ECO:0000256" key="7">
    <source>
        <dbReference type="ARBA" id="ARBA00023136"/>
    </source>
</evidence>
<keyword evidence="3" id="KW-0813">Transport</keyword>
<dbReference type="GO" id="GO:0015743">
    <property type="term" value="P:malate transport"/>
    <property type="evidence" value="ECO:0007669"/>
    <property type="project" value="InterPro"/>
</dbReference>
<name>A0A438FV62_VITVI</name>
<keyword evidence="6" id="KW-0406">Ion transport</keyword>
<keyword evidence="7 9" id="KW-0472">Membrane</keyword>
<keyword evidence="5 9" id="KW-1133">Transmembrane helix</keyword>
<keyword evidence="8" id="KW-0407">Ion channel</keyword>
<dbReference type="GO" id="GO:0016020">
    <property type="term" value="C:membrane"/>
    <property type="evidence" value="ECO:0007669"/>
    <property type="project" value="UniProtKB-SubCell"/>
</dbReference>
<dbReference type="AlphaFoldDB" id="A0A438FV62"/>
<protein>
    <submittedName>
        <fullName evidence="10">Aluminum-activated malate transporter 8</fullName>
    </submittedName>
</protein>
<dbReference type="InterPro" id="IPR020966">
    <property type="entry name" value="ALMT"/>
</dbReference>